<dbReference type="GO" id="GO:0008017">
    <property type="term" value="F:microtubule binding"/>
    <property type="evidence" value="ECO:0007669"/>
    <property type="project" value="InterPro"/>
</dbReference>
<keyword evidence="5 11" id="KW-0067">ATP-binding</keyword>
<dbReference type="SUPFAM" id="SSF52540">
    <property type="entry name" value="P-loop containing nucleoside triphosphate hydrolases"/>
    <property type="match status" value="1"/>
</dbReference>
<dbReference type="PROSITE" id="PS50067">
    <property type="entry name" value="KINESIN_MOTOR_2"/>
    <property type="match status" value="1"/>
</dbReference>
<feature type="binding site" evidence="11">
    <location>
        <begin position="108"/>
        <end position="115"/>
    </location>
    <ligand>
        <name>ATP</name>
        <dbReference type="ChEBI" id="CHEBI:30616"/>
    </ligand>
</feature>
<dbReference type="GO" id="GO:0003777">
    <property type="term" value="F:microtubule motor activity"/>
    <property type="evidence" value="ECO:0007669"/>
    <property type="project" value="InterPro"/>
</dbReference>
<evidence type="ECO:0000256" key="1">
    <source>
        <dbReference type="ARBA" id="ARBA00004123"/>
    </source>
</evidence>
<evidence type="ECO:0000256" key="6">
    <source>
        <dbReference type="ARBA" id="ARBA00023054"/>
    </source>
</evidence>
<dbReference type="GO" id="GO:0005524">
    <property type="term" value="F:ATP binding"/>
    <property type="evidence" value="ECO:0007669"/>
    <property type="project" value="UniProtKB-UniRule"/>
</dbReference>
<dbReference type="Pfam" id="PF11995">
    <property type="entry name" value="DUF3490"/>
    <property type="match status" value="1"/>
</dbReference>
<evidence type="ECO:0000313" key="17">
    <source>
        <dbReference type="Proteomes" id="UP000250235"/>
    </source>
</evidence>
<accession>A0A2Z7AGH9</accession>
<dbReference type="Pfam" id="PF00225">
    <property type="entry name" value="Kinesin"/>
    <property type="match status" value="1"/>
</dbReference>
<gene>
    <name evidence="16" type="ORF">F511_01009</name>
</gene>
<evidence type="ECO:0000256" key="4">
    <source>
        <dbReference type="ARBA" id="ARBA00022741"/>
    </source>
</evidence>
<comment type="subcellular location">
    <subcellularLocation>
        <location evidence="10">Cytoplasm</location>
        <location evidence="10">Cytoskeleton</location>
        <location evidence="10">Phragmoplast</location>
    </subcellularLocation>
    <subcellularLocation>
        <location evidence="1">Nucleus</location>
    </subcellularLocation>
</comment>
<evidence type="ECO:0000256" key="8">
    <source>
        <dbReference type="ARBA" id="ARBA00023212"/>
    </source>
</evidence>
<dbReference type="GO" id="GO:0007018">
    <property type="term" value="P:microtubule-based movement"/>
    <property type="evidence" value="ECO:0007669"/>
    <property type="project" value="InterPro"/>
</dbReference>
<evidence type="ECO:0000256" key="12">
    <source>
        <dbReference type="RuleBase" id="RU000394"/>
    </source>
</evidence>
<dbReference type="InterPro" id="IPR036961">
    <property type="entry name" value="Kinesin_motor_dom_sf"/>
</dbReference>
<name>A0A2Z7AGH9_9LAMI</name>
<dbReference type="Proteomes" id="UP000250235">
    <property type="component" value="Unassembled WGS sequence"/>
</dbReference>
<dbReference type="GO" id="GO:0005874">
    <property type="term" value="C:microtubule"/>
    <property type="evidence" value="ECO:0007669"/>
    <property type="project" value="UniProtKB-KW"/>
</dbReference>
<dbReference type="PANTHER" id="PTHR47968">
    <property type="entry name" value="CENTROMERE PROTEIN E"/>
    <property type="match status" value="1"/>
</dbReference>
<sequence length="899" mass="101771">MGSISGDSSIDWDHDSSAHEEKIFVSVRLRPMNERELGRNDVSDWECINNTTIIFKNSLQERSMYPAAYTFDRVFGSDSLTREVYEEAAKKIALSVLSGMNSTIFAYGQTSSGKTYTMAGITEYTIEDIYDYIDNHREREFVLKFSAMEIYNESVKDLLSTDGTPLRLLDDPERGTVVEKLTEVTLRDLNHLKELLSISQRQIGETTLNEMSSRSHQIQRLSIDSEACEYFGALNSSKLTASVNFVDLAGSERASQTLSAGTRLKEGCHINRSLLTLGTVIRKLSKGRNGHIPYRDSKLTRILQNSLGGNAKTAIICTMSPAHSHVEQSRNTLLFASCAKQVSTNAQVNVVMSEKALVKQLQKELARLENELRNLSSLANSCDSAAALKEKEQLIEKMDKEIRELTYQRDQAQSHIENMLKSGGEYQASKSWVDMNGQEKGSWRDEYPASEASEIIDPFRFDGASITSHFSERYEGANSRRIEDQFAENSEEQFLSDETSPRLYIDKYFGPDPCQGWEKIGQETSKSLDDSCKEVQCIEIDFTKGNTVSNVLSEQDGDLGSGKDLTSSDTDISDFSAKVSRTTTLTTMTKSLSFDGKKEPENPSPIAEDTQGKISIDEPIMSPERLSTEDDQSSKTSDSMNENDHNIQILDKDHYTKILDKNCPAKKQEVYVTELSEVSHSESVKQLVNDVGIEEAKTTKNFEKNADDEHNKSRNIMQSPSDWFTEFERQKREIVVLWNTCNTPLVHRTYFFLLFKGDPSDAVYLEVELRRLSFLKNTIHGLAKDDHFTQASSTKALNREREMLCRRMMKKYSAKERESLYKKWGIGLKTKQRRLQLCRKLWTDATDMEHIKESASIVAKLIGFKETGKSPKEMFGLSVSTQLANLSSRSWRHSLPSMM</sequence>
<feature type="domain" description="Kinesin motor" evidence="15">
    <location>
        <begin position="22"/>
        <end position="342"/>
    </location>
</feature>
<reference evidence="16 17" key="1">
    <citation type="journal article" date="2015" name="Proc. Natl. Acad. Sci. U.S.A.">
        <title>The resurrection genome of Boea hygrometrica: A blueprint for survival of dehydration.</title>
        <authorList>
            <person name="Xiao L."/>
            <person name="Yang G."/>
            <person name="Zhang L."/>
            <person name="Yang X."/>
            <person name="Zhao S."/>
            <person name="Ji Z."/>
            <person name="Zhou Q."/>
            <person name="Hu M."/>
            <person name="Wang Y."/>
            <person name="Chen M."/>
            <person name="Xu Y."/>
            <person name="Jin H."/>
            <person name="Xiao X."/>
            <person name="Hu G."/>
            <person name="Bao F."/>
            <person name="Hu Y."/>
            <person name="Wan P."/>
            <person name="Li L."/>
            <person name="Deng X."/>
            <person name="Kuang T."/>
            <person name="Xiang C."/>
            <person name="Zhu J.K."/>
            <person name="Oliver M.J."/>
            <person name="He Y."/>
        </authorList>
    </citation>
    <scope>NUCLEOTIDE SEQUENCE [LARGE SCALE GENOMIC DNA]</scope>
    <source>
        <strain evidence="17">cv. XS01</strain>
    </source>
</reference>
<protein>
    <recommendedName>
        <fullName evidence="12">Kinesin-like protein</fullName>
    </recommendedName>
</protein>
<dbReference type="Gene3D" id="3.40.850.10">
    <property type="entry name" value="Kinesin motor domain"/>
    <property type="match status" value="1"/>
</dbReference>
<comment type="similarity">
    <text evidence="2">Belongs to the TRAFAC class myosin-kinesin ATPase superfamily. Kinesin family. KIN-7 subfamily.</text>
</comment>
<dbReference type="GO" id="GO:0005634">
    <property type="term" value="C:nucleus"/>
    <property type="evidence" value="ECO:0007669"/>
    <property type="project" value="UniProtKB-SubCell"/>
</dbReference>
<proteinExistence type="inferred from homology"/>
<dbReference type="GO" id="GO:0000919">
    <property type="term" value="P:cell plate assembly"/>
    <property type="evidence" value="ECO:0007669"/>
    <property type="project" value="UniProtKB-ARBA"/>
</dbReference>
<dbReference type="InterPro" id="IPR027640">
    <property type="entry name" value="Kinesin-like_fam"/>
</dbReference>
<dbReference type="InterPro" id="IPR027417">
    <property type="entry name" value="P-loop_NTPase"/>
</dbReference>
<dbReference type="FunFam" id="3.40.850.10:FF:000016">
    <property type="entry name" value="Kinesin-like protein"/>
    <property type="match status" value="1"/>
</dbReference>
<feature type="region of interest" description="Disordered" evidence="14">
    <location>
        <begin position="590"/>
        <end position="642"/>
    </location>
</feature>
<organism evidence="16 17">
    <name type="scientific">Dorcoceras hygrometricum</name>
    <dbReference type="NCBI Taxonomy" id="472368"/>
    <lineage>
        <taxon>Eukaryota</taxon>
        <taxon>Viridiplantae</taxon>
        <taxon>Streptophyta</taxon>
        <taxon>Embryophyta</taxon>
        <taxon>Tracheophyta</taxon>
        <taxon>Spermatophyta</taxon>
        <taxon>Magnoliopsida</taxon>
        <taxon>eudicotyledons</taxon>
        <taxon>Gunneridae</taxon>
        <taxon>Pentapetalae</taxon>
        <taxon>asterids</taxon>
        <taxon>lamiids</taxon>
        <taxon>Lamiales</taxon>
        <taxon>Gesneriaceae</taxon>
        <taxon>Didymocarpoideae</taxon>
        <taxon>Trichosporeae</taxon>
        <taxon>Loxocarpinae</taxon>
        <taxon>Dorcoceras</taxon>
    </lineage>
</organism>
<dbReference type="PRINTS" id="PR00380">
    <property type="entry name" value="KINESINHEAVY"/>
</dbReference>
<keyword evidence="9" id="KW-0539">Nucleus</keyword>
<dbReference type="InterPro" id="IPR019821">
    <property type="entry name" value="Kinesin_motor_CS"/>
</dbReference>
<evidence type="ECO:0000256" key="11">
    <source>
        <dbReference type="PROSITE-ProRule" id="PRU00283"/>
    </source>
</evidence>
<dbReference type="InterPro" id="IPR001752">
    <property type="entry name" value="Kinesin_motor_dom"/>
</dbReference>
<evidence type="ECO:0000259" key="15">
    <source>
        <dbReference type="PROSITE" id="PS50067"/>
    </source>
</evidence>
<dbReference type="InterPro" id="IPR021881">
    <property type="entry name" value="NACK_C"/>
</dbReference>
<dbReference type="SMART" id="SM00129">
    <property type="entry name" value="KISc"/>
    <property type="match status" value="1"/>
</dbReference>
<keyword evidence="7 11" id="KW-0505">Motor protein</keyword>
<dbReference type="PROSITE" id="PS00411">
    <property type="entry name" value="KINESIN_MOTOR_1"/>
    <property type="match status" value="1"/>
</dbReference>
<dbReference type="OrthoDB" id="3176171at2759"/>
<dbReference type="CDD" id="cd01374">
    <property type="entry name" value="KISc_CENP_E"/>
    <property type="match status" value="1"/>
</dbReference>
<keyword evidence="3 12" id="KW-0493">Microtubule</keyword>
<dbReference type="GO" id="GO:0009524">
    <property type="term" value="C:phragmoplast"/>
    <property type="evidence" value="ECO:0007669"/>
    <property type="project" value="UniProtKB-SubCell"/>
</dbReference>
<dbReference type="EMBL" id="KV016225">
    <property type="protein sequence ID" value="KZV20152.1"/>
    <property type="molecule type" value="Genomic_DNA"/>
</dbReference>
<evidence type="ECO:0000256" key="14">
    <source>
        <dbReference type="SAM" id="MobiDB-lite"/>
    </source>
</evidence>
<keyword evidence="6 13" id="KW-0175">Coiled coil</keyword>
<evidence type="ECO:0000256" key="9">
    <source>
        <dbReference type="ARBA" id="ARBA00023242"/>
    </source>
</evidence>
<evidence type="ECO:0000313" key="16">
    <source>
        <dbReference type="EMBL" id="KZV20152.1"/>
    </source>
</evidence>
<dbReference type="AlphaFoldDB" id="A0A2Z7AGH9"/>
<evidence type="ECO:0000256" key="10">
    <source>
        <dbReference type="ARBA" id="ARBA00060413"/>
    </source>
</evidence>
<evidence type="ECO:0000256" key="5">
    <source>
        <dbReference type="ARBA" id="ARBA00022840"/>
    </source>
</evidence>
<dbReference type="PANTHER" id="PTHR47968:SF54">
    <property type="entry name" value="KINESIN-LIKE PROTEIN NACK2"/>
    <property type="match status" value="1"/>
</dbReference>
<keyword evidence="8" id="KW-0963">Cytoplasm</keyword>
<evidence type="ECO:0000256" key="7">
    <source>
        <dbReference type="ARBA" id="ARBA00023175"/>
    </source>
</evidence>
<evidence type="ECO:0000256" key="3">
    <source>
        <dbReference type="ARBA" id="ARBA00022701"/>
    </source>
</evidence>
<evidence type="ECO:0000256" key="2">
    <source>
        <dbReference type="ARBA" id="ARBA00007310"/>
    </source>
</evidence>
<keyword evidence="4 11" id="KW-0547">Nucleotide-binding</keyword>
<keyword evidence="8" id="KW-0206">Cytoskeleton</keyword>
<evidence type="ECO:0000256" key="13">
    <source>
        <dbReference type="SAM" id="Coils"/>
    </source>
</evidence>
<feature type="coiled-coil region" evidence="13">
    <location>
        <begin position="351"/>
        <end position="415"/>
    </location>
</feature>
<keyword evidence="17" id="KW-1185">Reference proteome</keyword>